<dbReference type="Pfam" id="PF02518">
    <property type="entry name" value="HATPase_c"/>
    <property type="match status" value="1"/>
</dbReference>
<evidence type="ECO:0000256" key="16">
    <source>
        <dbReference type="ARBA" id="ARBA00023014"/>
    </source>
</evidence>
<keyword evidence="14" id="KW-0408">Iron</keyword>
<evidence type="ECO:0000256" key="13">
    <source>
        <dbReference type="ARBA" id="ARBA00022989"/>
    </source>
</evidence>
<dbReference type="InterPro" id="IPR036890">
    <property type="entry name" value="HATPase_C_sf"/>
</dbReference>
<dbReference type="InterPro" id="IPR003594">
    <property type="entry name" value="HATPase_dom"/>
</dbReference>
<comment type="caution">
    <text evidence="22">The sequence shown here is derived from an EMBL/GenBank/DDBJ whole genome shotgun (WGS) entry which is preliminary data.</text>
</comment>
<evidence type="ECO:0000256" key="10">
    <source>
        <dbReference type="ARBA" id="ARBA00022679"/>
    </source>
</evidence>
<keyword evidence="23" id="KW-1185">Reference proteome</keyword>
<evidence type="ECO:0000256" key="9">
    <source>
        <dbReference type="ARBA" id="ARBA00022490"/>
    </source>
</evidence>
<keyword evidence="7" id="KW-1003">Cell membrane</keyword>
<accession>A0A5M3WNU8</accession>
<protein>
    <recommendedName>
        <fullName evidence="6">Oxygen sensor histidine kinase NreB</fullName>
        <ecNumber evidence="5">2.7.13.3</ecNumber>
    </recommendedName>
    <alternativeName>
        <fullName evidence="19">Nitrogen regulation protein B</fullName>
    </alternativeName>
</protein>
<evidence type="ECO:0000313" key="23">
    <source>
        <dbReference type="Proteomes" id="UP000331127"/>
    </source>
</evidence>
<reference evidence="22 23" key="1">
    <citation type="submission" date="2019-10" db="EMBL/GenBank/DDBJ databases">
        <title>Whole genome shotgun sequence of Acrocarpospora macrocephala NBRC 16266.</title>
        <authorList>
            <person name="Ichikawa N."/>
            <person name="Kimura A."/>
            <person name="Kitahashi Y."/>
            <person name="Komaki H."/>
            <person name="Oguchi A."/>
        </authorList>
    </citation>
    <scope>NUCLEOTIDE SEQUENCE [LARGE SCALE GENOMIC DNA]</scope>
    <source>
        <strain evidence="22 23">NBRC 16266</strain>
    </source>
</reference>
<keyword evidence="15" id="KW-0902">Two-component regulatory system</keyword>
<sequence length="686" mass="73061">MTDRGTTEMAAYADALTLTAPRITPETTWPQPPYTAGPVKPRWMKVPESWAKAAAVATAVASIALELADIWITAQLPQPTYTPLPFAPEDVAGTAFPVFGALLVIRRPRLVIGWLLCLGGLGSATNITVSNLATLIVQEGGHPAVFLLWLFASAVWSLTTYALGILLPMLYPTGRLLSNRWCVPGGFAALVLIADWARVLIGPSTPRTGHNPFAVAAFAPYYHDARLLLSALIKVALVLAFSSLVVRFRQAGPDERRQILWPSLAISGLIVPWVIGDPVWWTVSLTIPLIPAAVTVAVLRYRLFGIDTLVTRALVGAGLVGVIAGVYVLATGVSSFFLAGVDQLFGLGAALVAGAFFHPTRRALQRLADRALYGTRGDPIALADGLKARLQQTDPVHGLLAALETLKDGLAVTGAGAEVDGATTAAGELRQVARAVPLIWHGQPVGTLLIGPPGRRVFPAAHDERVITALTPYVADAAHTMRLTTALQRSRERILTAREEERRRLRRDLHDGLGQTLTMMAMTLNMARVSLPRSPDVADTLLKELRSGMDAVSGDIRELVYGLRPPALDDLGLAGAVRQLAVDGPIVEIADDLEGLPAAVEVAAYRIVQEGLTNIRKHAQATWAKVTLRRESALIVEISDDGVGLPETVNPGVGLGSMRERAAELGGTCTITSSASGTTVIARLPL</sequence>
<evidence type="ECO:0000256" key="15">
    <source>
        <dbReference type="ARBA" id="ARBA00023012"/>
    </source>
</evidence>
<dbReference type="Proteomes" id="UP000331127">
    <property type="component" value="Unassembled WGS sequence"/>
</dbReference>
<evidence type="ECO:0000313" key="22">
    <source>
        <dbReference type="EMBL" id="GES10604.1"/>
    </source>
</evidence>
<evidence type="ECO:0000256" key="3">
    <source>
        <dbReference type="ARBA" id="ARBA00004496"/>
    </source>
</evidence>
<evidence type="ECO:0000256" key="12">
    <source>
        <dbReference type="ARBA" id="ARBA00022777"/>
    </source>
</evidence>
<feature type="transmembrane region" description="Helical" evidence="20">
    <location>
        <begin position="146"/>
        <end position="169"/>
    </location>
</feature>
<dbReference type="GO" id="GO:0005737">
    <property type="term" value="C:cytoplasm"/>
    <property type="evidence" value="ECO:0007669"/>
    <property type="project" value="UniProtKB-SubCell"/>
</dbReference>
<name>A0A5M3WNU8_9ACTN</name>
<evidence type="ECO:0000256" key="11">
    <source>
        <dbReference type="ARBA" id="ARBA00022692"/>
    </source>
</evidence>
<dbReference type="SUPFAM" id="SSF55874">
    <property type="entry name" value="ATPase domain of HSP90 chaperone/DNA topoisomerase II/histidine kinase"/>
    <property type="match status" value="1"/>
</dbReference>
<feature type="transmembrane region" description="Helical" evidence="20">
    <location>
        <begin position="258"/>
        <end position="275"/>
    </location>
</feature>
<dbReference type="EC" id="2.7.13.3" evidence="5"/>
<keyword evidence="8" id="KW-0004">4Fe-4S</keyword>
<feature type="transmembrane region" description="Helical" evidence="20">
    <location>
        <begin position="227"/>
        <end position="246"/>
    </location>
</feature>
<evidence type="ECO:0000259" key="21">
    <source>
        <dbReference type="SMART" id="SM00387"/>
    </source>
</evidence>
<evidence type="ECO:0000256" key="8">
    <source>
        <dbReference type="ARBA" id="ARBA00022485"/>
    </source>
</evidence>
<dbReference type="InterPro" id="IPR050482">
    <property type="entry name" value="Sensor_HK_TwoCompSys"/>
</dbReference>
<evidence type="ECO:0000256" key="19">
    <source>
        <dbReference type="ARBA" id="ARBA00030800"/>
    </source>
</evidence>
<keyword evidence="17 20" id="KW-0472">Membrane</keyword>
<evidence type="ECO:0000256" key="6">
    <source>
        <dbReference type="ARBA" id="ARBA00017322"/>
    </source>
</evidence>
<comment type="subcellular location">
    <subcellularLocation>
        <location evidence="4">Cell membrane</location>
        <topology evidence="4">Multi-pass membrane protein</topology>
    </subcellularLocation>
    <subcellularLocation>
        <location evidence="3">Cytoplasm</location>
    </subcellularLocation>
</comment>
<dbReference type="InterPro" id="IPR004358">
    <property type="entry name" value="Sig_transdc_His_kin-like_C"/>
</dbReference>
<evidence type="ECO:0000256" key="20">
    <source>
        <dbReference type="SAM" id="Phobius"/>
    </source>
</evidence>
<feature type="transmembrane region" description="Helical" evidence="20">
    <location>
        <begin position="336"/>
        <end position="357"/>
    </location>
</feature>
<evidence type="ECO:0000256" key="5">
    <source>
        <dbReference type="ARBA" id="ARBA00012438"/>
    </source>
</evidence>
<gene>
    <name evidence="22" type="ORF">Amac_042010</name>
</gene>
<dbReference type="GO" id="GO:0051539">
    <property type="term" value="F:4 iron, 4 sulfur cluster binding"/>
    <property type="evidence" value="ECO:0007669"/>
    <property type="project" value="UniProtKB-KW"/>
</dbReference>
<feature type="domain" description="Histidine kinase/HSP90-like ATPase" evidence="21">
    <location>
        <begin position="599"/>
        <end position="686"/>
    </location>
</feature>
<comment type="function">
    <text evidence="18">Member of the two-component regulatory system NreB/NreC involved in the control of dissimilatory nitrate/nitrite reduction in response to oxygen. NreB functions as a direct oxygen sensor histidine kinase which is autophosphorylated, in the absence of oxygen, probably at the conserved histidine residue, and transfers its phosphate group probably to a conserved aspartate residue of NreC. NreB/NreC activates the expression of the nitrate (narGHJI) and nitrite (nir) reductase operons, as well as the putative nitrate transporter gene narT.</text>
</comment>
<feature type="transmembrane region" description="Helical" evidence="20">
    <location>
        <begin position="112"/>
        <end position="134"/>
    </location>
</feature>
<evidence type="ECO:0000256" key="4">
    <source>
        <dbReference type="ARBA" id="ARBA00004651"/>
    </source>
</evidence>
<organism evidence="22 23">
    <name type="scientific">Acrocarpospora macrocephala</name>
    <dbReference type="NCBI Taxonomy" id="150177"/>
    <lineage>
        <taxon>Bacteria</taxon>
        <taxon>Bacillati</taxon>
        <taxon>Actinomycetota</taxon>
        <taxon>Actinomycetes</taxon>
        <taxon>Streptosporangiales</taxon>
        <taxon>Streptosporangiaceae</taxon>
        <taxon>Acrocarpospora</taxon>
    </lineage>
</organism>
<evidence type="ECO:0000256" key="7">
    <source>
        <dbReference type="ARBA" id="ARBA00022475"/>
    </source>
</evidence>
<keyword evidence="12" id="KW-0418">Kinase</keyword>
<keyword evidence="16" id="KW-0411">Iron-sulfur</keyword>
<evidence type="ECO:0000256" key="18">
    <source>
        <dbReference type="ARBA" id="ARBA00024827"/>
    </source>
</evidence>
<dbReference type="SMART" id="SM00387">
    <property type="entry name" value="HATPase_c"/>
    <property type="match status" value="1"/>
</dbReference>
<keyword evidence="13 20" id="KW-1133">Transmembrane helix</keyword>
<dbReference type="EMBL" id="BLAE01000023">
    <property type="protein sequence ID" value="GES10604.1"/>
    <property type="molecule type" value="Genomic_DNA"/>
</dbReference>
<dbReference type="OrthoDB" id="227596at2"/>
<evidence type="ECO:0000256" key="14">
    <source>
        <dbReference type="ARBA" id="ARBA00023004"/>
    </source>
</evidence>
<dbReference type="Pfam" id="PF07730">
    <property type="entry name" value="HisKA_3"/>
    <property type="match status" value="1"/>
</dbReference>
<dbReference type="PRINTS" id="PR00344">
    <property type="entry name" value="BCTRLSENSOR"/>
</dbReference>
<dbReference type="Gene3D" id="1.20.5.1930">
    <property type="match status" value="1"/>
</dbReference>
<comment type="catalytic activity">
    <reaction evidence="1">
        <text>ATP + protein L-histidine = ADP + protein N-phospho-L-histidine.</text>
        <dbReference type="EC" id="2.7.13.3"/>
    </reaction>
</comment>
<dbReference type="InterPro" id="IPR011712">
    <property type="entry name" value="Sig_transdc_His_kin_sub3_dim/P"/>
</dbReference>
<keyword evidence="10" id="KW-0808">Transferase</keyword>
<evidence type="ECO:0000256" key="17">
    <source>
        <dbReference type="ARBA" id="ARBA00023136"/>
    </source>
</evidence>
<keyword evidence="9" id="KW-0963">Cytoplasm</keyword>
<evidence type="ECO:0000256" key="2">
    <source>
        <dbReference type="ARBA" id="ARBA00001966"/>
    </source>
</evidence>
<dbReference type="PANTHER" id="PTHR24421:SF37">
    <property type="entry name" value="SENSOR HISTIDINE KINASE NARS"/>
    <property type="match status" value="1"/>
</dbReference>
<comment type="cofactor">
    <cofactor evidence="2">
        <name>[4Fe-4S] cluster</name>
        <dbReference type="ChEBI" id="CHEBI:49883"/>
    </cofactor>
</comment>
<dbReference type="CDD" id="cd16917">
    <property type="entry name" value="HATPase_UhpB-NarQ-NarX-like"/>
    <property type="match status" value="1"/>
</dbReference>
<keyword evidence="8" id="KW-0479">Metal-binding</keyword>
<dbReference type="RefSeq" id="WP_155356033.1">
    <property type="nucleotide sequence ID" value="NZ_BAAAHL010000037.1"/>
</dbReference>
<proteinExistence type="predicted"/>
<evidence type="ECO:0000256" key="1">
    <source>
        <dbReference type="ARBA" id="ARBA00000085"/>
    </source>
</evidence>
<dbReference type="GO" id="GO:0005886">
    <property type="term" value="C:plasma membrane"/>
    <property type="evidence" value="ECO:0007669"/>
    <property type="project" value="UniProtKB-SubCell"/>
</dbReference>
<dbReference type="GO" id="GO:0046983">
    <property type="term" value="F:protein dimerization activity"/>
    <property type="evidence" value="ECO:0007669"/>
    <property type="project" value="InterPro"/>
</dbReference>
<dbReference type="Gene3D" id="3.30.565.10">
    <property type="entry name" value="Histidine kinase-like ATPase, C-terminal domain"/>
    <property type="match status" value="1"/>
</dbReference>
<feature type="transmembrane region" description="Helical" evidence="20">
    <location>
        <begin position="313"/>
        <end position="330"/>
    </location>
</feature>
<dbReference type="AlphaFoldDB" id="A0A5M3WNU8"/>
<feature type="transmembrane region" description="Helical" evidence="20">
    <location>
        <begin position="181"/>
        <end position="201"/>
    </location>
</feature>
<dbReference type="GO" id="GO:0000155">
    <property type="term" value="F:phosphorelay sensor kinase activity"/>
    <property type="evidence" value="ECO:0007669"/>
    <property type="project" value="InterPro"/>
</dbReference>
<dbReference type="PANTHER" id="PTHR24421">
    <property type="entry name" value="NITRATE/NITRITE SENSOR PROTEIN NARX-RELATED"/>
    <property type="match status" value="1"/>
</dbReference>
<feature type="transmembrane region" description="Helical" evidence="20">
    <location>
        <begin position="281"/>
        <end position="301"/>
    </location>
</feature>
<keyword evidence="11 20" id="KW-0812">Transmembrane</keyword>